<comment type="caution">
    <text evidence="2">The sequence shown here is derived from an EMBL/GenBank/DDBJ whole genome shotgun (WGS) entry which is preliminary data.</text>
</comment>
<feature type="non-terminal residue" evidence="2">
    <location>
        <position position="1"/>
    </location>
</feature>
<dbReference type="Gene3D" id="3.40.630.30">
    <property type="match status" value="1"/>
</dbReference>
<dbReference type="EMBL" id="LAZR01051834">
    <property type="protein sequence ID" value="KKK84320.1"/>
    <property type="molecule type" value="Genomic_DNA"/>
</dbReference>
<evidence type="ECO:0000259" key="1">
    <source>
        <dbReference type="Pfam" id="PF00583"/>
    </source>
</evidence>
<gene>
    <name evidence="2" type="ORF">LCGC14_2784570</name>
</gene>
<name>A0A0F8ZEE5_9ZZZZ</name>
<sequence length="122" mass="14101">WGFFEDDLVGSMVLIGAGGLVNINHRVRIAEISLIVDPEARNLGIGTEMVDWLLTEAFWNQRLKTVYGEVYNCGALAFWLGICEKYHAYTTELPNRQWWNGRYHDSMYFSIDEGQYDSLRSD</sequence>
<reference evidence="2" key="1">
    <citation type="journal article" date="2015" name="Nature">
        <title>Complex archaea that bridge the gap between prokaryotes and eukaryotes.</title>
        <authorList>
            <person name="Spang A."/>
            <person name="Saw J.H."/>
            <person name="Jorgensen S.L."/>
            <person name="Zaremba-Niedzwiedzka K."/>
            <person name="Martijn J."/>
            <person name="Lind A.E."/>
            <person name="van Eijk R."/>
            <person name="Schleper C."/>
            <person name="Guy L."/>
            <person name="Ettema T.J."/>
        </authorList>
    </citation>
    <scope>NUCLEOTIDE SEQUENCE</scope>
</reference>
<feature type="domain" description="N-acetyltransferase" evidence="1">
    <location>
        <begin position="14"/>
        <end position="79"/>
    </location>
</feature>
<protein>
    <recommendedName>
        <fullName evidence="1">N-acetyltransferase domain-containing protein</fullName>
    </recommendedName>
</protein>
<dbReference type="InterPro" id="IPR000182">
    <property type="entry name" value="GNAT_dom"/>
</dbReference>
<organism evidence="2">
    <name type="scientific">marine sediment metagenome</name>
    <dbReference type="NCBI Taxonomy" id="412755"/>
    <lineage>
        <taxon>unclassified sequences</taxon>
        <taxon>metagenomes</taxon>
        <taxon>ecological metagenomes</taxon>
    </lineage>
</organism>
<dbReference type="InterPro" id="IPR016181">
    <property type="entry name" value="Acyl_CoA_acyltransferase"/>
</dbReference>
<dbReference type="Pfam" id="PF00583">
    <property type="entry name" value="Acetyltransf_1"/>
    <property type="match status" value="1"/>
</dbReference>
<accession>A0A0F8ZEE5</accession>
<dbReference type="AlphaFoldDB" id="A0A0F8ZEE5"/>
<proteinExistence type="predicted"/>
<dbReference type="GO" id="GO:0016747">
    <property type="term" value="F:acyltransferase activity, transferring groups other than amino-acyl groups"/>
    <property type="evidence" value="ECO:0007669"/>
    <property type="project" value="InterPro"/>
</dbReference>
<dbReference type="SUPFAM" id="SSF55729">
    <property type="entry name" value="Acyl-CoA N-acyltransferases (Nat)"/>
    <property type="match status" value="1"/>
</dbReference>
<dbReference type="CDD" id="cd04301">
    <property type="entry name" value="NAT_SF"/>
    <property type="match status" value="1"/>
</dbReference>
<evidence type="ECO:0000313" key="2">
    <source>
        <dbReference type="EMBL" id="KKK84320.1"/>
    </source>
</evidence>